<evidence type="ECO:0000313" key="5">
    <source>
        <dbReference type="EMBL" id="MFC5065003.1"/>
    </source>
</evidence>
<dbReference type="EC" id="2.1.1.100" evidence="5"/>
<dbReference type="EMBL" id="JBHSIV010000029">
    <property type="protein sequence ID" value="MFC5065003.1"/>
    <property type="molecule type" value="Genomic_DNA"/>
</dbReference>
<dbReference type="InterPro" id="IPR007269">
    <property type="entry name" value="ICMT_MeTrfase"/>
</dbReference>
<dbReference type="Pfam" id="PF04140">
    <property type="entry name" value="ICMT"/>
    <property type="match status" value="1"/>
</dbReference>
<keyword evidence="5" id="KW-0489">Methyltransferase</keyword>
<dbReference type="InterPro" id="IPR052527">
    <property type="entry name" value="Metal_cation-efflux_comp"/>
</dbReference>
<evidence type="ECO:0000256" key="4">
    <source>
        <dbReference type="ARBA" id="ARBA00023136"/>
    </source>
</evidence>
<keyword evidence="3" id="KW-1133">Transmembrane helix</keyword>
<evidence type="ECO:0000256" key="1">
    <source>
        <dbReference type="ARBA" id="ARBA00004141"/>
    </source>
</evidence>
<evidence type="ECO:0000256" key="3">
    <source>
        <dbReference type="ARBA" id="ARBA00022989"/>
    </source>
</evidence>
<organism evidence="5 6">
    <name type="scientific">Actinomycetospora atypica</name>
    <dbReference type="NCBI Taxonomy" id="1290095"/>
    <lineage>
        <taxon>Bacteria</taxon>
        <taxon>Bacillati</taxon>
        <taxon>Actinomycetota</taxon>
        <taxon>Actinomycetes</taxon>
        <taxon>Pseudonocardiales</taxon>
        <taxon>Pseudonocardiaceae</taxon>
        <taxon>Actinomycetospora</taxon>
    </lineage>
</organism>
<accession>A0ABV9YQL1</accession>
<proteinExistence type="predicted"/>
<keyword evidence="2" id="KW-0812">Transmembrane</keyword>
<protein>
    <submittedName>
        <fullName evidence="5">Methyltransferase family protein</fullName>
        <ecNumber evidence="5">2.1.1.100</ecNumber>
        <ecNumber evidence="5">2.1.1.334</ecNumber>
    </submittedName>
</protein>
<dbReference type="GO" id="GO:0032259">
    <property type="term" value="P:methylation"/>
    <property type="evidence" value="ECO:0007669"/>
    <property type="project" value="UniProtKB-KW"/>
</dbReference>
<keyword evidence="4" id="KW-0472">Membrane</keyword>
<comment type="caution">
    <text evidence="5">The sequence shown here is derived from an EMBL/GenBank/DDBJ whole genome shotgun (WGS) entry which is preliminary data.</text>
</comment>
<sequence length="197" mass="20999">MSGVVERWARDTARAAVGVAGAFAGMKAIEVLRPPVIAGDATAPENDVGMRELPRAYFFSAGAVVAAPALGGPTLPRVCGPLGLLLEVASVGLRVWAMRTLQGHYAHTLRVVDDQPVIRDGPYRYVRHPGYLSVVLLWFGAALSSRTVVAPALTLTAVGTAYRHRMDAEDALLRRELPGYAEYAATTGRLVPRPGGR</sequence>
<gene>
    <name evidence="5" type="ORF">ACFPBZ_22465</name>
</gene>
<dbReference type="GO" id="GO:0004671">
    <property type="term" value="F:protein C-terminal S-isoprenylcysteine carboxyl O-methyltransferase activity"/>
    <property type="evidence" value="ECO:0007669"/>
    <property type="project" value="UniProtKB-EC"/>
</dbReference>
<keyword evidence="5" id="KW-0808">Transferase</keyword>
<dbReference type="EC" id="2.1.1.334" evidence="5"/>
<keyword evidence="6" id="KW-1185">Reference proteome</keyword>
<dbReference type="Proteomes" id="UP001595947">
    <property type="component" value="Unassembled WGS sequence"/>
</dbReference>
<evidence type="ECO:0000256" key="2">
    <source>
        <dbReference type="ARBA" id="ARBA00022692"/>
    </source>
</evidence>
<comment type="subcellular location">
    <subcellularLocation>
        <location evidence="1">Membrane</location>
        <topology evidence="1">Multi-pass membrane protein</topology>
    </subcellularLocation>
</comment>
<evidence type="ECO:0000313" key="6">
    <source>
        <dbReference type="Proteomes" id="UP001595947"/>
    </source>
</evidence>
<dbReference type="PANTHER" id="PTHR43847:SF1">
    <property type="entry name" value="BLL3993 PROTEIN"/>
    <property type="match status" value="1"/>
</dbReference>
<dbReference type="Gene3D" id="1.20.120.1630">
    <property type="match status" value="1"/>
</dbReference>
<dbReference type="RefSeq" id="WP_378038341.1">
    <property type="nucleotide sequence ID" value="NZ_JBHSIV010000029.1"/>
</dbReference>
<reference evidence="6" key="1">
    <citation type="journal article" date="2019" name="Int. J. Syst. Evol. Microbiol.">
        <title>The Global Catalogue of Microorganisms (GCM) 10K type strain sequencing project: providing services to taxonomists for standard genome sequencing and annotation.</title>
        <authorList>
            <consortium name="The Broad Institute Genomics Platform"/>
            <consortium name="The Broad Institute Genome Sequencing Center for Infectious Disease"/>
            <person name="Wu L."/>
            <person name="Ma J."/>
        </authorList>
    </citation>
    <scope>NUCLEOTIDE SEQUENCE [LARGE SCALE GENOMIC DNA]</scope>
    <source>
        <strain evidence="6">CGMCC 4.7093</strain>
    </source>
</reference>
<name>A0ABV9YQL1_9PSEU</name>
<dbReference type="PANTHER" id="PTHR43847">
    <property type="entry name" value="BLL3993 PROTEIN"/>
    <property type="match status" value="1"/>
</dbReference>